<feature type="transmembrane region" description="Helical" evidence="7">
    <location>
        <begin position="346"/>
        <end position="371"/>
    </location>
</feature>
<dbReference type="InterPro" id="IPR007168">
    <property type="entry name" value="Phageshock_PspC_N"/>
</dbReference>
<evidence type="ECO:0000256" key="5">
    <source>
        <dbReference type="ARBA" id="ARBA00023136"/>
    </source>
</evidence>
<dbReference type="EMBL" id="AEHJ01000032">
    <property type="protein sequence ID" value="EFO77085.1"/>
    <property type="molecule type" value="Genomic_DNA"/>
</dbReference>
<dbReference type="AlphaFoldDB" id="A0AB72YZ67"/>
<accession>A0AB72YZ67</accession>
<evidence type="ECO:0000313" key="9">
    <source>
        <dbReference type="EMBL" id="EFO77085.1"/>
    </source>
</evidence>
<keyword evidence="5 7" id="KW-0472">Membrane</keyword>
<dbReference type="PANTHER" id="PTHR33885:SF3">
    <property type="entry name" value="PHAGE SHOCK PROTEIN C"/>
    <property type="match status" value="1"/>
</dbReference>
<name>A0AB72YZ67_9BIFI</name>
<evidence type="ECO:0000256" key="4">
    <source>
        <dbReference type="ARBA" id="ARBA00022989"/>
    </source>
</evidence>
<evidence type="ECO:0000259" key="8">
    <source>
        <dbReference type="Pfam" id="PF04024"/>
    </source>
</evidence>
<keyword evidence="4 7" id="KW-1133">Transmembrane helix</keyword>
<feature type="transmembrane region" description="Helical" evidence="7">
    <location>
        <begin position="65"/>
        <end position="91"/>
    </location>
</feature>
<sequence length="627" mass="67934">MSNVHHDPRSNQWNAPQRPAGQPQPSSSNRFFAWIRKSQLKRGRDRWVGGVCDGLARRLGWNVALVRALVILTSLFFGCGAAFYGMAWFLLPDETDDRILCEELIAGHWDWSCIGVFVCMAIAICLPGAGWVAFAVAALILWLIVNRQTYAPAWQQQAQYGPVPHNPYVLGAQGAAGPMPPQAPPFVATMDGPKPVSPWYQRGMPQRQGVPPYDSVYRQGPAGGTGDVPPQAHVSQQPMNGPAAFATANVPPTFTAPAAPIEPQPRYGRRKPAGPFLVLMTFGLALLAVAGLYWYDTFDGSKTSQNIIADKLQVTTLVAGGFCLLMGVIIIILGSMGRRAGGLHPLTWLAATMAVIMVICTGTYSICWYRFKQNDTYQTVALAGTKVMGSSVAQMKRYGNGIAVVGNDYDSDILHIDLSQYGKNNGSHKVRLNDGTMGDSTCPTGTINMTVSSAQVVVTIPDGCWWTLGGYEDEDYDEYSVLDHIGGPSEINMMDAGGAIDGTLSFGSDYRSDAMAGQRALDTTDRDTGCRFMHPDDSTDSDDTDDSDDSADATSGQRFDSPFKDADTDKALNKVYAQHWYWPCLAGESKAPKPELTINPHVTIGGSVTIQYASQNTLPTFNGKETK</sequence>
<dbReference type="PANTHER" id="PTHR33885">
    <property type="entry name" value="PHAGE SHOCK PROTEIN C"/>
    <property type="match status" value="1"/>
</dbReference>
<dbReference type="InterPro" id="IPR052027">
    <property type="entry name" value="PspC"/>
</dbReference>
<dbReference type="GO" id="GO:0005886">
    <property type="term" value="C:plasma membrane"/>
    <property type="evidence" value="ECO:0007669"/>
    <property type="project" value="UniProtKB-SubCell"/>
</dbReference>
<feature type="transmembrane region" description="Helical" evidence="7">
    <location>
        <begin position="111"/>
        <end position="144"/>
    </location>
</feature>
<comment type="caution">
    <text evidence="9">The sequence shown here is derived from an EMBL/GenBank/DDBJ whole genome shotgun (WGS) entry which is preliminary data.</text>
</comment>
<evidence type="ECO:0000256" key="3">
    <source>
        <dbReference type="ARBA" id="ARBA00022692"/>
    </source>
</evidence>
<keyword evidence="2" id="KW-1003">Cell membrane</keyword>
<feature type="region of interest" description="Disordered" evidence="6">
    <location>
        <begin position="1"/>
        <end position="28"/>
    </location>
</feature>
<keyword evidence="3 7" id="KW-0812">Transmembrane</keyword>
<feature type="transmembrane region" description="Helical" evidence="7">
    <location>
        <begin position="276"/>
        <end position="295"/>
    </location>
</feature>
<feature type="transmembrane region" description="Helical" evidence="7">
    <location>
        <begin position="315"/>
        <end position="334"/>
    </location>
</feature>
<feature type="region of interest" description="Disordered" evidence="6">
    <location>
        <begin position="519"/>
        <end position="565"/>
    </location>
</feature>
<gene>
    <name evidence="9" type="ORF">HMPREF9003_0837</name>
</gene>
<proteinExistence type="predicted"/>
<feature type="compositionally biased region" description="Acidic residues" evidence="6">
    <location>
        <begin position="538"/>
        <end position="551"/>
    </location>
</feature>
<feature type="compositionally biased region" description="Basic and acidic residues" evidence="6">
    <location>
        <begin position="522"/>
        <end position="537"/>
    </location>
</feature>
<evidence type="ECO:0000256" key="6">
    <source>
        <dbReference type="SAM" id="MobiDB-lite"/>
    </source>
</evidence>
<evidence type="ECO:0000313" key="10">
    <source>
        <dbReference type="Proteomes" id="UP000003457"/>
    </source>
</evidence>
<dbReference type="Proteomes" id="UP000003457">
    <property type="component" value="Unassembled WGS sequence"/>
</dbReference>
<evidence type="ECO:0000256" key="1">
    <source>
        <dbReference type="ARBA" id="ARBA00004162"/>
    </source>
</evidence>
<dbReference type="RefSeq" id="WP_003842593.1">
    <property type="nucleotide sequence ID" value="NZ_AEHJ01000032.1"/>
</dbReference>
<feature type="region of interest" description="Disordered" evidence="6">
    <location>
        <begin position="220"/>
        <end position="247"/>
    </location>
</feature>
<reference evidence="9 10" key="1">
    <citation type="submission" date="2010-10" db="EMBL/GenBank/DDBJ databases">
        <authorList>
            <person name="Durkin A.S."/>
            <person name="Madupu R."/>
            <person name="Torralba M."/>
            <person name="Gillis M."/>
            <person name="Methe B."/>
            <person name="Sutton G."/>
            <person name="Nelson K.E."/>
        </authorList>
    </citation>
    <scope>NUCLEOTIDE SEQUENCE [LARGE SCALE GENOMIC DNA]</scope>
    <source>
        <strain evidence="9 10">JCVIHMP022</strain>
    </source>
</reference>
<evidence type="ECO:0000256" key="2">
    <source>
        <dbReference type="ARBA" id="ARBA00022475"/>
    </source>
</evidence>
<protein>
    <submittedName>
        <fullName evidence="9">PspC domain protein</fullName>
    </submittedName>
</protein>
<comment type="subcellular location">
    <subcellularLocation>
        <location evidence="1">Cell membrane</location>
        <topology evidence="1">Single-pass membrane protein</topology>
    </subcellularLocation>
</comment>
<evidence type="ECO:0000256" key="7">
    <source>
        <dbReference type="SAM" id="Phobius"/>
    </source>
</evidence>
<dbReference type="Pfam" id="PF04024">
    <property type="entry name" value="PspC"/>
    <property type="match status" value="1"/>
</dbReference>
<organism evidence="9 10">
    <name type="scientific">Bifidobacterium dentium JCVIHMP022</name>
    <dbReference type="NCBI Taxonomy" id="553191"/>
    <lineage>
        <taxon>Bacteria</taxon>
        <taxon>Bacillati</taxon>
        <taxon>Actinomycetota</taxon>
        <taxon>Actinomycetes</taxon>
        <taxon>Bifidobacteriales</taxon>
        <taxon>Bifidobacteriaceae</taxon>
        <taxon>Bifidobacterium</taxon>
    </lineage>
</organism>
<feature type="domain" description="Phage shock protein PspC N-terminal" evidence="8">
    <location>
        <begin position="40"/>
        <end position="94"/>
    </location>
</feature>